<name>A0ABP0IFU4_9DINO</name>
<sequence>MADEPTSQSTTCSDPDIIDISISLVSGRSVILKVPSHEKAKRVKQLAAEEFGLVGEEMDLVLDDTTVEEDVKAHELSEALLKLVVLTPGLIALVNVHRVEVVSGSTLKPWTLLDYSQTTRRSPYHVRWNPAMPSQLAIQGRHLIWIHDFNSGEERWSRRFLRGGSEQVSFQWSTDGKKLILVDFRDVIVCDMEQETEIVLRQPADVMCASLNPDGCLLAIGTRHEIRFWEMEAGRQQLSFRTEPMTHLLWHASGEYLAGGDEDGTVSVISQNGQVQWELQQSGAARDLGLSDSVSCLSWSPVQCVLAFAAGLCTTFQVFDATRGQMAWKSPGLGPFQDITWNRDGTKLVVACSDQSVHLLHATRGEVLCSLELSGVVNSLTWST</sequence>
<gene>
    <name evidence="1" type="ORF">CCMP2556_LOCUS5961</name>
</gene>
<dbReference type="InterPro" id="IPR015943">
    <property type="entry name" value="WD40/YVTN_repeat-like_dom_sf"/>
</dbReference>
<dbReference type="Proteomes" id="UP001642484">
    <property type="component" value="Unassembled WGS sequence"/>
</dbReference>
<dbReference type="InterPro" id="IPR024977">
    <property type="entry name" value="Apc4-like_WD40_dom"/>
</dbReference>
<dbReference type="SUPFAM" id="SSF50978">
    <property type="entry name" value="WD40 repeat-like"/>
    <property type="match status" value="1"/>
</dbReference>
<evidence type="ECO:0000313" key="1">
    <source>
        <dbReference type="EMBL" id="CAK9000164.1"/>
    </source>
</evidence>
<organism evidence="1 2">
    <name type="scientific">Durusdinium trenchii</name>
    <dbReference type="NCBI Taxonomy" id="1381693"/>
    <lineage>
        <taxon>Eukaryota</taxon>
        <taxon>Sar</taxon>
        <taxon>Alveolata</taxon>
        <taxon>Dinophyceae</taxon>
        <taxon>Suessiales</taxon>
        <taxon>Symbiodiniaceae</taxon>
        <taxon>Durusdinium</taxon>
    </lineage>
</organism>
<proteinExistence type="predicted"/>
<dbReference type="PANTHER" id="PTHR19879:SF9">
    <property type="entry name" value="TRANSCRIPTION INITIATION FACTOR TFIID SUBUNIT 5"/>
    <property type="match status" value="1"/>
</dbReference>
<evidence type="ECO:0000313" key="2">
    <source>
        <dbReference type="Proteomes" id="UP001642484"/>
    </source>
</evidence>
<dbReference type="Gene3D" id="2.130.10.10">
    <property type="entry name" value="YVTN repeat-like/Quinoprotein amine dehydrogenase"/>
    <property type="match status" value="2"/>
</dbReference>
<accession>A0ABP0IFU4</accession>
<dbReference type="Pfam" id="PF12894">
    <property type="entry name" value="ANAPC4_WD40"/>
    <property type="match status" value="1"/>
</dbReference>
<dbReference type="EMBL" id="CAXAMN010002558">
    <property type="protein sequence ID" value="CAK9000164.1"/>
    <property type="molecule type" value="Genomic_DNA"/>
</dbReference>
<protein>
    <submittedName>
        <fullName evidence="1">Uncharacterized protein</fullName>
    </submittedName>
</protein>
<dbReference type="InterPro" id="IPR036322">
    <property type="entry name" value="WD40_repeat_dom_sf"/>
</dbReference>
<comment type="caution">
    <text evidence="1">The sequence shown here is derived from an EMBL/GenBank/DDBJ whole genome shotgun (WGS) entry which is preliminary data.</text>
</comment>
<dbReference type="PANTHER" id="PTHR19879">
    <property type="entry name" value="TRANSCRIPTION INITIATION FACTOR TFIID"/>
    <property type="match status" value="1"/>
</dbReference>
<dbReference type="SMART" id="SM00320">
    <property type="entry name" value="WD40"/>
    <property type="match status" value="4"/>
</dbReference>
<reference evidence="1 2" key="1">
    <citation type="submission" date="2024-02" db="EMBL/GenBank/DDBJ databases">
        <authorList>
            <person name="Chen Y."/>
            <person name="Shah S."/>
            <person name="Dougan E. K."/>
            <person name="Thang M."/>
            <person name="Chan C."/>
        </authorList>
    </citation>
    <scope>NUCLEOTIDE SEQUENCE [LARGE SCALE GENOMIC DNA]</scope>
</reference>
<keyword evidence="2" id="KW-1185">Reference proteome</keyword>
<dbReference type="Pfam" id="PF00400">
    <property type="entry name" value="WD40"/>
    <property type="match status" value="1"/>
</dbReference>
<dbReference type="InterPro" id="IPR001680">
    <property type="entry name" value="WD40_rpt"/>
</dbReference>